<feature type="region of interest" description="Disordered" evidence="1">
    <location>
        <begin position="322"/>
        <end position="389"/>
    </location>
</feature>
<evidence type="ECO:0000313" key="4">
    <source>
        <dbReference type="Proteomes" id="UP000766904"/>
    </source>
</evidence>
<comment type="caution">
    <text evidence="3">The sequence shown here is derived from an EMBL/GenBank/DDBJ whole genome shotgun (WGS) entry which is preliminary data.</text>
</comment>
<feature type="transmembrane region" description="Helical" evidence="2">
    <location>
        <begin position="213"/>
        <end position="231"/>
    </location>
</feature>
<dbReference type="OrthoDB" id="170515at2157"/>
<feature type="compositionally biased region" description="Polar residues" evidence="1">
    <location>
        <begin position="495"/>
        <end position="514"/>
    </location>
</feature>
<feature type="compositionally biased region" description="Polar residues" evidence="1">
    <location>
        <begin position="463"/>
        <end position="488"/>
    </location>
</feature>
<keyword evidence="2" id="KW-0812">Transmembrane</keyword>
<dbReference type="Proteomes" id="UP000766904">
    <property type="component" value="Unassembled WGS sequence"/>
</dbReference>
<feature type="compositionally biased region" description="Low complexity" evidence="1">
    <location>
        <begin position="322"/>
        <end position="348"/>
    </location>
</feature>
<organism evidence="3 4">
    <name type="scientific">Natronococcus pandeyae</name>
    <dbReference type="NCBI Taxonomy" id="2055836"/>
    <lineage>
        <taxon>Archaea</taxon>
        <taxon>Methanobacteriati</taxon>
        <taxon>Methanobacteriota</taxon>
        <taxon>Stenosarchaea group</taxon>
        <taxon>Halobacteria</taxon>
        <taxon>Halobacteriales</taxon>
        <taxon>Natrialbaceae</taxon>
        <taxon>Natronococcus</taxon>
    </lineage>
</organism>
<sequence length="514" mass="54006">MISSRLPISIDGITESIGPTTLVSVQKSIAALPVDGTLGIIVAFYTDWVADFFIYILTGILGFISDLIAGGLLSFIIFDSPYSDPAMQSAFQHNLDIFPQLLVIVFMAGVASKPFADQREVTNFMLVWKTLKVIIFVAVARQIMHFGLLLTNAIILHVYTDEYGAAFGPQILEAGFDGAAAAGAGAVMGGLILSLVSVAGILLALGVFVFREFLFNATFILLPVLGAMLYLDFGPLRHSSAIAKTILRATAYMLLAGIIMAGLLQTGAAAVGAYSDIPTEGEQASDAEFGELLEAMLFWLIGLLAPALVGLKAAMMAGMSPRGLSGRSSAKSSSSSQSQSSSTNSSGGKSRRTALLEQARYGGGRGLRRADSKITGGRGTAAASRVGTRAGRTKAAVGGAASSKVPDRFVSGGKEIGSGAKRSGKRVVQDVKAGANYAPRNLHQSPLEWAEAGLERYRENPVIDTSTNTQSTQRPSSAGTAEASNNTVDIDPSPDTGSNQQTLDDWTDEFSNQK</sequence>
<keyword evidence="2" id="KW-1133">Transmembrane helix</keyword>
<proteinExistence type="predicted"/>
<dbReference type="AlphaFoldDB" id="A0A8J8Q3X3"/>
<evidence type="ECO:0008006" key="5">
    <source>
        <dbReference type="Google" id="ProtNLM"/>
    </source>
</evidence>
<feature type="transmembrane region" description="Helical" evidence="2">
    <location>
        <begin position="135"/>
        <end position="159"/>
    </location>
</feature>
<feature type="transmembrane region" description="Helical" evidence="2">
    <location>
        <begin position="295"/>
        <end position="315"/>
    </location>
</feature>
<feature type="transmembrane region" description="Helical" evidence="2">
    <location>
        <begin position="97"/>
        <end position="115"/>
    </location>
</feature>
<feature type="region of interest" description="Disordered" evidence="1">
    <location>
        <begin position="458"/>
        <end position="514"/>
    </location>
</feature>
<feature type="transmembrane region" description="Helical" evidence="2">
    <location>
        <begin position="252"/>
        <end position="275"/>
    </location>
</feature>
<protein>
    <recommendedName>
        <fullName evidence="5">TrbL/VirB6 plasmid conjugal transfer protein</fullName>
    </recommendedName>
</protein>
<dbReference type="Pfam" id="PF19590">
    <property type="entry name" value="TrbL_3"/>
    <property type="match status" value="1"/>
</dbReference>
<keyword evidence="4" id="KW-1185">Reference proteome</keyword>
<evidence type="ECO:0000256" key="1">
    <source>
        <dbReference type="SAM" id="MobiDB-lite"/>
    </source>
</evidence>
<reference evidence="3" key="1">
    <citation type="submission" date="2017-11" db="EMBL/GenBank/DDBJ databases">
        <authorList>
            <person name="Kajale S.C."/>
            <person name="Sharma A."/>
        </authorList>
    </citation>
    <scope>NUCLEOTIDE SEQUENCE</scope>
    <source>
        <strain evidence="3">LS1_42</strain>
    </source>
</reference>
<feature type="transmembrane region" description="Helical" evidence="2">
    <location>
        <begin position="52"/>
        <end position="77"/>
    </location>
</feature>
<dbReference type="InterPro" id="IPR045782">
    <property type="entry name" value="TrbL_3"/>
</dbReference>
<accession>A0A8J8Q3X3</accession>
<keyword evidence="2" id="KW-0472">Membrane</keyword>
<name>A0A8J8Q3X3_9EURY</name>
<feature type="transmembrane region" description="Helical" evidence="2">
    <location>
        <begin position="180"/>
        <end position="207"/>
    </location>
</feature>
<dbReference type="EMBL" id="PHNJ01000011">
    <property type="protein sequence ID" value="TYL37259.1"/>
    <property type="molecule type" value="Genomic_DNA"/>
</dbReference>
<gene>
    <name evidence="3" type="ORF">CV102_18300</name>
</gene>
<evidence type="ECO:0000313" key="3">
    <source>
        <dbReference type="EMBL" id="TYL37259.1"/>
    </source>
</evidence>
<evidence type="ECO:0000256" key="2">
    <source>
        <dbReference type="SAM" id="Phobius"/>
    </source>
</evidence>